<sequence length="90" mass="9619">MAKKAKKKVAKKAKKKVAKKATATIPKPETYGAKPDLPITSATGPAKANCECCNELVDKTMLRICPKCGFKGCIICRKSGNCPTCGYALR</sequence>
<dbReference type="EMBL" id="LAZR01000384">
    <property type="protein sequence ID" value="KKN71412.1"/>
    <property type="molecule type" value="Genomic_DNA"/>
</dbReference>
<dbReference type="AlphaFoldDB" id="A0A0F9T8V3"/>
<proteinExistence type="predicted"/>
<protein>
    <submittedName>
        <fullName evidence="2">Uncharacterized protein</fullName>
    </submittedName>
</protein>
<name>A0A0F9T8V3_9ZZZZ</name>
<reference evidence="2" key="1">
    <citation type="journal article" date="2015" name="Nature">
        <title>Complex archaea that bridge the gap between prokaryotes and eukaryotes.</title>
        <authorList>
            <person name="Spang A."/>
            <person name="Saw J.H."/>
            <person name="Jorgensen S.L."/>
            <person name="Zaremba-Niedzwiedzka K."/>
            <person name="Martijn J."/>
            <person name="Lind A.E."/>
            <person name="van Eijk R."/>
            <person name="Schleper C."/>
            <person name="Guy L."/>
            <person name="Ettema T.J."/>
        </authorList>
    </citation>
    <scope>NUCLEOTIDE SEQUENCE</scope>
</reference>
<feature type="region of interest" description="Disordered" evidence="1">
    <location>
        <begin position="1"/>
        <end position="22"/>
    </location>
</feature>
<organism evidence="2">
    <name type="scientific">marine sediment metagenome</name>
    <dbReference type="NCBI Taxonomy" id="412755"/>
    <lineage>
        <taxon>unclassified sequences</taxon>
        <taxon>metagenomes</taxon>
        <taxon>ecological metagenomes</taxon>
    </lineage>
</organism>
<evidence type="ECO:0000313" key="2">
    <source>
        <dbReference type="EMBL" id="KKN71412.1"/>
    </source>
</evidence>
<accession>A0A0F9T8V3</accession>
<gene>
    <name evidence="2" type="ORF">LCGC14_0421340</name>
</gene>
<evidence type="ECO:0000256" key="1">
    <source>
        <dbReference type="SAM" id="MobiDB-lite"/>
    </source>
</evidence>
<comment type="caution">
    <text evidence="2">The sequence shown here is derived from an EMBL/GenBank/DDBJ whole genome shotgun (WGS) entry which is preliminary data.</text>
</comment>
<feature type="compositionally biased region" description="Basic residues" evidence="1">
    <location>
        <begin position="1"/>
        <end position="19"/>
    </location>
</feature>